<dbReference type="Proteomes" id="UP000439903">
    <property type="component" value="Unassembled WGS sequence"/>
</dbReference>
<name>A0A8H3XDM6_GIGMA</name>
<sequence>MRLPTRRAGTKITSQYHLVSEKRKKKFHRIPDVVIETPQHPAVALELASTLGRGLLESHFNKALEYKDYLILNWTCPSGINSDDIGKELWEACWINSKTFDQYVNKLKNKSNDTLALMS</sequence>
<keyword evidence="2" id="KW-1185">Reference proteome</keyword>
<dbReference type="OrthoDB" id="2466658at2759"/>
<evidence type="ECO:0000313" key="2">
    <source>
        <dbReference type="Proteomes" id="UP000439903"/>
    </source>
</evidence>
<dbReference type="AlphaFoldDB" id="A0A8H3XDM6"/>
<reference evidence="1 2" key="1">
    <citation type="journal article" date="2019" name="Environ. Microbiol.">
        <title>At the nexus of three kingdoms: the genome of the mycorrhizal fungus Gigaspora margarita provides insights into plant, endobacterial and fungal interactions.</title>
        <authorList>
            <person name="Venice F."/>
            <person name="Ghignone S."/>
            <person name="Salvioli di Fossalunga A."/>
            <person name="Amselem J."/>
            <person name="Novero M."/>
            <person name="Xianan X."/>
            <person name="Sedzielewska Toro K."/>
            <person name="Morin E."/>
            <person name="Lipzen A."/>
            <person name="Grigoriev I.V."/>
            <person name="Henrissat B."/>
            <person name="Martin F.M."/>
            <person name="Bonfante P."/>
        </authorList>
    </citation>
    <scope>NUCLEOTIDE SEQUENCE [LARGE SCALE GENOMIC DNA]</scope>
    <source>
        <strain evidence="1 2">BEG34</strain>
    </source>
</reference>
<organism evidence="1 2">
    <name type="scientific">Gigaspora margarita</name>
    <dbReference type="NCBI Taxonomy" id="4874"/>
    <lineage>
        <taxon>Eukaryota</taxon>
        <taxon>Fungi</taxon>
        <taxon>Fungi incertae sedis</taxon>
        <taxon>Mucoromycota</taxon>
        <taxon>Glomeromycotina</taxon>
        <taxon>Glomeromycetes</taxon>
        <taxon>Diversisporales</taxon>
        <taxon>Gigasporaceae</taxon>
        <taxon>Gigaspora</taxon>
    </lineage>
</organism>
<gene>
    <name evidence="1" type="ORF">F8M41_002420</name>
</gene>
<accession>A0A8H3XDM6</accession>
<dbReference type="EMBL" id="WTPW01001205">
    <property type="protein sequence ID" value="KAF0449706.1"/>
    <property type="molecule type" value="Genomic_DNA"/>
</dbReference>
<evidence type="ECO:0000313" key="1">
    <source>
        <dbReference type="EMBL" id="KAF0449706.1"/>
    </source>
</evidence>
<protein>
    <submittedName>
        <fullName evidence="1">Uncharacterized protein</fullName>
    </submittedName>
</protein>
<proteinExistence type="predicted"/>
<comment type="caution">
    <text evidence="1">The sequence shown here is derived from an EMBL/GenBank/DDBJ whole genome shotgun (WGS) entry which is preliminary data.</text>
</comment>